<dbReference type="InterPro" id="IPR051099">
    <property type="entry name" value="AGR/TXD"/>
</dbReference>
<feature type="chain" id="PRO_5045115582" description="Thioredoxin domain-containing protein" evidence="3">
    <location>
        <begin position="20"/>
        <end position="339"/>
    </location>
</feature>
<feature type="coiled-coil region" evidence="2">
    <location>
        <begin position="137"/>
        <end position="164"/>
    </location>
</feature>
<dbReference type="InterPro" id="IPR013766">
    <property type="entry name" value="Thioredoxin_domain"/>
</dbReference>
<keyword evidence="2" id="KW-0175">Coiled coil</keyword>
<name>A0ABN6QES1_9BACT</name>
<dbReference type="PANTHER" id="PTHR15337:SF11">
    <property type="entry name" value="THIOREDOXIN DOMAIN-CONTAINING PROTEIN"/>
    <property type="match status" value="1"/>
</dbReference>
<evidence type="ECO:0000256" key="1">
    <source>
        <dbReference type="ARBA" id="ARBA00022729"/>
    </source>
</evidence>
<feature type="signal peptide" evidence="3">
    <location>
        <begin position="1"/>
        <end position="19"/>
    </location>
</feature>
<dbReference type="RefSeq" id="WP_215435403.1">
    <property type="nucleotide sequence ID" value="NZ_AP025943.1"/>
</dbReference>
<evidence type="ECO:0000313" key="5">
    <source>
        <dbReference type="EMBL" id="BDL42703.1"/>
    </source>
</evidence>
<dbReference type="PANTHER" id="PTHR15337">
    <property type="entry name" value="ANTERIOR GRADIENT PROTEIN-RELATED"/>
    <property type="match status" value="1"/>
</dbReference>
<feature type="domain" description="Thioredoxin" evidence="4">
    <location>
        <begin position="3"/>
        <end position="149"/>
    </location>
</feature>
<protein>
    <recommendedName>
        <fullName evidence="4">Thioredoxin domain-containing protein</fullName>
    </recommendedName>
</protein>
<evidence type="ECO:0000313" key="6">
    <source>
        <dbReference type="Proteomes" id="UP001062263"/>
    </source>
</evidence>
<dbReference type="EMBL" id="AP025943">
    <property type="protein sequence ID" value="BDL42703.1"/>
    <property type="molecule type" value="Genomic_DNA"/>
</dbReference>
<proteinExistence type="predicted"/>
<dbReference type="Proteomes" id="UP001062263">
    <property type="component" value="Chromosome"/>
</dbReference>
<evidence type="ECO:0000256" key="3">
    <source>
        <dbReference type="SAM" id="SignalP"/>
    </source>
</evidence>
<keyword evidence="6" id="KW-1185">Reference proteome</keyword>
<keyword evidence="1 3" id="KW-0732">Signal</keyword>
<dbReference type="SUPFAM" id="SSF52833">
    <property type="entry name" value="Thioredoxin-like"/>
    <property type="match status" value="1"/>
</dbReference>
<organism evidence="5 6">
    <name type="scientific">Akkermansia biwaensis</name>
    <dbReference type="NCBI Taxonomy" id="2946555"/>
    <lineage>
        <taxon>Bacteria</taxon>
        <taxon>Pseudomonadati</taxon>
        <taxon>Verrucomicrobiota</taxon>
        <taxon>Verrucomicrobiia</taxon>
        <taxon>Verrucomicrobiales</taxon>
        <taxon>Akkermansiaceae</taxon>
        <taxon>Akkermansia</taxon>
    </lineage>
</organism>
<reference evidence="5" key="1">
    <citation type="submission" date="2022-06" db="EMBL/GenBank/DDBJ databases">
        <title>Akkermansia biwalacus sp. nov., an anaerobic mucin-degrading bacterium isolated from human intestine.</title>
        <authorList>
            <person name="Kobayashi Y."/>
            <person name="Inoue S."/>
            <person name="Kawahara T."/>
            <person name="Kohda N."/>
        </authorList>
    </citation>
    <scope>NUCLEOTIDE SEQUENCE</scope>
    <source>
        <strain evidence="5">WON2089</strain>
    </source>
</reference>
<evidence type="ECO:0000259" key="4">
    <source>
        <dbReference type="PROSITE" id="PS51352"/>
    </source>
</evidence>
<dbReference type="PROSITE" id="PS51352">
    <property type="entry name" value="THIOREDOXIN_2"/>
    <property type="match status" value="1"/>
</dbReference>
<dbReference type="InterPro" id="IPR036249">
    <property type="entry name" value="Thioredoxin-like_sf"/>
</dbReference>
<dbReference type="InterPro" id="IPR012336">
    <property type="entry name" value="Thioredoxin-like_fold"/>
</dbReference>
<sequence>MNTFALPIAAALIAGAAVASGTWSTNPAEAMQQAAAQKKGVMLEFTGSDWCGACISQKTQAFSLPKVQEAIGRSFIPVELDFPRKKQQDEQTRATFNSYKKSYDITGFPSLIFTDAQGRPVHTVVGYGNPEQVMNDTAQAEKALKAQQELTDKLERKLSDQERRDTLARLLNTVPQSSIRTFYKPAFEELAALDPQDTTGIRAALERKELLKTQSAEMVQNLRENNFYALAAKEPDKAIAILDNSLKKEGLLPEIRQSLLLTKVRLLIQRNEVNEVEEILKSAIALLPDSDEGRACSRLLADLPNIRKERENLKPGEQPPLPPGAIPAAKCIVPPAAKK</sequence>
<dbReference type="Pfam" id="PF13098">
    <property type="entry name" value="Thioredoxin_2"/>
    <property type="match status" value="1"/>
</dbReference>
<accession>A0ABN6QES1</accession>
<evidence type="ECO:0000256" key="2">
    <source>
        <dbReference type="SAM" id="Coils"/>
    </source>
</evidence>
<gene>
    <name evidence="5" type="ORF">Abiwalacus_02770</name>
</gene>
<dbReference type="Gene3D" id="3.40.30.10">
    <property type="entry name" value="Glutaredoxin"/>
    <property type="match status" value="1"/>
</dbReference>